<gene>
    <name evidence="1" type="ORF">QBC33DRAFT_158121</name>
</gene>
<dbReference type="RefSeq" id="XP_060287822.1">
    <property type="nucleotide sequence ID" value="XM_060422221.1"/>
</dbReference>
<dbReference type="EMBL" id="MU838998">
    <property type="protein sequence ID" value="KAK1771609.1"/>
    <property type="molecule type" value="Genomic_DNA"/>
</dbReference>
<dbReference type="AlphaFoldDB" id="A0AAJ0C7J9"/>
<organism evidence="1 2">
    <name type="scientific">Phialemonium atrogriseum</name>
    <dbReference type="NCBI Taxonomy" id="1093897"/>
    <lineage>
        <taxon>Eukaryota</taxon>
        <taxon>Fungi</taxon>
        <taxon>Dikarya</taxon>
        <taxon>Ascomycota</taxon>
        <taxon>Pezizomycotina</taxon>
        <taxon>Sordariomycetes</taxon>
        <taxon>Sordariomycetidae</taxon>
        <taxon>Cephalothecales</taxon>
        <taxon>Cephalothecaceae</taxon>
        <taxon>Phialemonium</taxon>
    </lineage>
</organism>
<proteinExistence type="predicted"/>
<keyword evidence="2" id="KW-1185">Reference proteome</keyword>
<evidence type="ECO:0000313" key="1">
    <source>
        <dbReference type="EMBL" id="KAK1771609.1"/>
    </source>
</evidence>
<comment type="caution">
    <text evidence="1">The sequence shown here is derived from an EMBL/GenBank/DDBJ whole genome shotgun (WGS) entry which is preliminary data.</text>
</comment>
<dbReference type="GeneID" id="85305408"/>
<name>A0AAJ0C7J9_9PEZI</name>
<reference evidence="1" key="1">
    <citation type="submission" date="2023-06" db="EMBL/GenBank/DDBJ databases">
        <title>Genome-scale phylogeny and comparative genomics of the fungal order Sordariales.</title>
        <authorList>
            <consortium name="Lawrence Berkeley National Laboratory"/>
            <person name="Hensen N."/>
            <person name="Bonometti L."/>
            <person name="Westerberg I."/>
            <person name="Brannstrom I.O."/>
            <person name="Guillou S."/>
            <person name="Cros-Aarteil S."/>
            <person name="Calhoun S."/>
            <person name="Haridas S."/>
            <person name="Kuo A."/>
            <person name="Mondo S."/>
            <person name="Pangilinan J."/>
            <person name="Riley R."/>
            <person name="Labutti K."/>
            <person name="Andreopoulos B."/>
            <person name="Lipzen A."/>
            <person name="Chen C."/>
            <person name="Yanf M."/>
            <person name="Daum C."/>
            <person name="Ng V."/>
            <person name="Clum A."/>
            <person name="Steindorff A."/>
            <person name="Ohm R."/>
            <person name="Martin F."/>
            <person name="Silar P."/>
            <person name="Natvig D."/>
            <person name="Lalanne C."/>
            <person name="Gautier V."/>
            <person name="Ament-Velasquez S.L."/>
            <person name="Kruys A."/>
            <person name="Hutchinson M.I."/>
            <person name="Powell A.J."/>
            <person name="Barry K."/>
            <person name="Miller A.N."/>
            <person name="Grigoriev I.V."/>
            <person name="Debuchy R."/>
            <person name="Gladieux P."/>
            <person name="Thoren M.H."/>
            <person name="Johannesson H."/>
        </authorList>
    </citation>
    <scope>NUCLEOTIDE SEQUENCE</scope>
    <source>
        <strain evidence="1">8032-3</strain>
    </source>
</reference>
<accession>A0AAJ0C7J9</accession>
<protein>
    <submittedName>
        <fullName evidence="1">Uncharacterized protein</fullName>
    </submittedName>
</protein>
<dbReference type="Proteomes" id="UP001244011">
    <property type="component" value="Unassembled WGS sequence"/>
</dbReference>
<evidence type="ECO:0000313" key="2">
    <source>
        <dbReference type="Proteomes" id="UP001244011"/>
    </source>
</evidence>
<sequence>MTVPGYLPSIGCQSRGSNLPRHSCVRELVAKVERAAVNCNPSSTASVTSSPNIHNAENNAGSLCEDAEAQVQALGTKHASTVDAFNAALGFQTFNGGLNQASVKALLRLAATSQGLVKGTLPDA</sequence>